<dbReference type="PROSITE" id="PS50231">
    <property type="entry name" value="RICIN_B_LECTIN"/>
    <property type="match status" value="1"/>
</dbReference>
<dbReference type="AlphaFoldDB" id="A0A1A6A572"/>
<feature type="signal peptide" evidence="1">
    <location>
        <begin position="1"/>
        <end position="19"/>
    </location>
</feature>
<dbReference type="GeneID" id="28968219"/>
<dbReference type="SUPFAM" id="SSF50370">
    <property type="entry name" value="Ricin B-like lectins"/>
    <property type="match status" value="1"/>
</dbReference>
<feature type="domain" description="Ricin B lectin" evidence="2">
    <location>
        <begin position="47"/>
        <end position="194"/>
    </location>
</feature>
<dbReference type="EMBL" id="KI894031">
    <property type="protein sequence ID" value="OBR85188.1"/>
    <property type="molecule type" value="Genomic_DNA"/>
</dbReference>
<sequence length="209" mass="22370">MLQHRILMPLLPLLAVVSATSLPNRMALRQTAASSIQPLGSNDQAGDTELCVTVMGGQAVVGASLHLATCFDHPEQEGEEDKTFLQSFACSELEGEGEQSLAITLQAAPNLCIDRGSDDAQDGSGLQLQECADPPIPAQLWRHDDQSRILSQSGDVNKCLVIQEGSTHSQNEGDPYASEKYLQTWTCADYNQNQVGRINGHFASGTGGC</sequence>
<dbReference type="CDD" id="cd00161">
    <property type="entry name" value="beta-trefoil_Ricin-like"/>
    <property type="match status" value="1"/>
</dbReference>
<dbReference type="VEuPathDB" id="FungiDB:I303_04520"/>
<dbReference type="RefSeq" id="XP_018263030.1">
    <property type="nucleotide sequence ID" value="XM_018407819.1"/>
</dbReference>
<keyword evidence="1" id="KW-0732">Signal</keyword>
<dbReference type="InterPro" id="IPR035992">
    <property type="entry name" value="Ricin_B-like_lectins"/>
</dbReference>
<reference evidence="3" key="1">
    <citation type="submission" date="2013-07" db="EMBL/GenBank/DDBJ databases">
        <title>The Genome Sequence of Cryptococcus dejecticola CBS10117.</title>
        <authorList>
            <consortium name="The Broad Institute Genome Sequencing Platform"/>
            <person name="Cuomo C."/>
            <person name="Litvintseva A."/>
            <person name="Chen Y."/>
            <person name="Heitman J."/>
            <person name="Sun S."/>
            <person name="Springer D."/>
            <person name="Dromer F."/>
            <person name="Young S.K."/>
            <person name="Zeng Q."/>
            <person name="Gargeya S."/>
            <person name="Fitzgerald M."/>
            <person name="Abouelleil A."/>
            <person name="Alvarado L."/>
            <person name="Berlin A.M."/>
            <person name="Chapman S.B."/>
            <person name="Dewar J."/>
            <person name="Goldberg J."/>
            <person name="Griggs A."/>
            <person name="Gujja S."/>
            <person name="Hansen M."/>
            <person name="Howarth C."/>
            <person name="Imamovic A."/>
            <person name="Larimer J."/>
            <person name="McCowan C."/>
            <person name="Murphy C."/>
            <person name="Pearson M."/>
            <person name="Priest M."/>
            <person name="Roberts A."/>
            <person name="Saif S."/>
            <person name="Shea T."/>
            <person name="Sykes S."/>
            <person name="Wortman J."/>
            <person name="Nusbaum C."/>
            <person name="Birren B."/>
        </authorList>
    </citation>
    <scope>NUCLEOTIDE SEQUENCE [LARGE SCALE GENOMIC DNA]</scope>
    <source>
        <strain evidence="3">CBS 10117</strain>
    </source>
</reference>
<keyword evidence="5" id="KW-1185">Reference proteome</keyword>
<evidence type="ECO:0000313" key="3">
    <source>
        <dbReference type="EMBL" id="OBR85188.1"/>
    </source>
</evidence>
<dbReference type="OrthoDB" id="6770063at2759"/>
<dbReference type="Pfam" id="PF00652">
    <property type="entry name" value="Ricin_B_lectin"/>
    <property type="match status" value="1"/>
</dbReference>
<dbReference type="Gene3D" id="2.80.10.50">
    <property type="match status" value="1"/>
</dbReference>
<dbReference type="Proteomes" id="UP000078595">
    <property type="component" value="Chromosome 5"/>
</dbReference>
<reference evidence="4" key="3">
    <citation type="submission" date="2024-02" db="EMBL/GenBank/DDBJ databases">
        <title>Comparative genomics of Cryptococcus and Kwoniella reveals pathogenesis evolution and contrasting modes of karyotype evolution via chromosome fusion or intercentromeric recombination.</title>
        <authorList>
            <person name="Coelho M.A."/>
            <person name="David-Palma M."/>
            <person name="Shea T."/>
            <person name="Bowers K."/>
            <person name="McGinley-Smith S."/>
            <person name="Mohammad A.W."/>
            <person name="Gnirke A."/>
            <person name="Yurkov A.M."/>
            <person name="Nowrousian M."/>
            <person name="Sun S."/>
            <person name="Cuomo C.A."/>
            <person name="Heitman J."/>
        </authorList>
    </citation>
    <scope>NUCLEOTIDE SEQUENCE</scope>
    <source>
        <strain evidence="4">CBS 10117</strain>
    </source>
</reference>
<dbReference type="KEGG" id="kdj:28968219"/>
<protein>
    <recommendedName>
        <fullName evidence="2">Ricin B lectin domain-containing protein</fullName>
    </recommendedName>
</protein>
<reference evidence="4" key="2">
    <citation type="submission" date="2013-07" db="EMBL/GenBank/DDBJ databases">
        <authorList>
            <consortium name="The Broad Institute Genome Sequencing Platform"/>
            <person name="Cuomo C."/>
            <person name="Litvintseva A."/>
            <person name="Chen Y."/>
            <person name="Heitman J."/>
            <person name="Sun S."/>
            <person name="Springer D."/>
            <person name="Dromer F."/>
            <person name="Young S.K."/>
            <person name="Zeng Q."/>
            <person name="Gargeya S."/>
            <person name="Fitzgerald M."/>
            <person name="Abouelleil A."/>
            <person name="Alvarado L."/>
            <person name="Berlin A.M."/>
            <person name="Chapman S.B."/>
            <person name="Dewar J."/>
            <person name="Goldberg J."/>
            <person name="Griggs A."/>
            <person name="Gujja S."/>
            <person name="Hansen M."/>
            <person name="Howarth C."/>
            <person name="Imamovic A."/>
            <person name="Larimer J."/>
            <person name="McCowan C."/>
            <person name="Murphy C."/>
            <person name="Pearson M."/>
            <person name="Priest M."/>
            <person name="Roberts A."/>
            <person name="Saif S."/>
            <person name="Shea T."/>
            <person name="Sykes S."/>
            <person name="Wortman J."/>
            <person name="Nusbaum C."/>
            <person name="Birren B."/>
        </authorList>
    </citation>
    <scope>NUCLEOTIDE SEQUENCE</scope>
    <source>
        <strain evidence="4">CBS 10117</strain>
    </source>
</reference>
<gene>
    <name evidence="3" type="ORF">I303_04520</name>
    <name evidence="4" type="ORF">I303_104502</name>
</gene>
<dbReference type="InterPro" id="IPR000772">
    <property type="entry name" value="Ricin_B_lectin"/>
</dbReference>
<evidence type="ECO:0000256" key="1">
    <source>
        <dbReference type="SAM" id="SignalP"/>
    </source>
</evidence>
<evidence type="ECO:0000313" key="4">
    <source>
        <dbReference type="EMBL" id="WWC61916.1"/>
    </source>
</evidence>
<evidence type="ECO:0000313" key="5">
    <source>
        <dbReference type="Proteomes" id="UP000078595"/>
    </source>
</evidence>
<name>A0A1A6A572_9TREE</name>
<feature type="chain" id="PRO_5008342121" description="Ricin B lectin domain-containing protein" evidence="1">
    <location>
        <begin position="20"/>
        <end position="209"/>
    </location>
</feature>
<evidence type="ECO:0000259" key="2">
    <source>
        <dbReference type="Pfam" id="PF00652"/>
    </source>
</evidence>
<organism evidence="3">
    <name type="scientific">Kwoniella dejecticola CBS 10117</name>
    <dbReference type="NCBI Taxonomy" id="1296121"/>
    <lineage>
        <taxon>Eukaryota</taxon>
        <taxon>Fungi</taxon>
        <taxon>Dikarya</taxon>
        <taxon>Basidiomycota</taxon>
        <taxon>Agaricomycotina</taxon>
        <taxon>Tremellomycetes</taxon>
        <taxon>Tremellales</taxon>
        <taxon>Cryptococcaceae</taxon>
        <taxon>Kwoniella</taxon>
    </lineage>
</organism>
<proteinExistence type="predicted"/>
<accession>A0A1A6A572</accession>
<dbReference type="EMBL" id="CP144534">
    <property type="protein sequence ID" value="WWC61916.1"/>
    <property type="molecule type" value="Genomic_DNA"/>
</dbReference>